<dbReference type="Proteomes" id="UP000525298">
    <property type="component" value="Unassembled WGS sequence"/>
</dbReference>
<reference evidence="4 5" key="1">
    <citation type="submission" date="2020-07" db="EMBL/GenBank/DDBJ databases">
        <title>Genomic Encyclopedia of Type Strains, Phase IV (KMG-IV): sequencing the most valuable type-strain genomes for metagenomic binning, comparative biology and taxonomic classification.</title>
        <authorList>
            <person name="Goeker M."/>
        </authorList>
    </citation>
    <scope>NUCLEOTIDE SEQUENCE [LARGE SCALE GENOMIC DNA]</scope>
    <source>
        <strain evidence="4 5">DSM 17721</strain>
    </source>
</reference>
<dbReference type="HAMAP" id="MF_01440">
    <property type="entry name" value="CheD"/>
    <property type="match status" value="1"/>
</dbReference>
<dbReference type="InterPro" id="IPR038592">
    <property type="entry name" value="CheD-like_sf"/>
</dbReference>
<proteinExistence type="inferred from homology"/>
<dbReference type="PANTHER" id="PTHR35147:SF1">
    <property type="entry name" value="CHEMORECEPTOR GLUTAMINE DEAMIDASE CHED-RELATED"/>
    <property type="match status" value="1"/>
</dbReference>
<keyword evidence="2 3" id="KW-0378">Hydrolase</keyword>
<comment type="function">
    <text evidence="3">Probably deamidates glutamine residues to glutamate on methyl-accepting chemotaxis receptors (MCPs), playing an important role in chemotaxis.</text>
</comment>
<dbReference type="EMBL" id="JACDUS010000011">
    <property type="protein sequence ID" value="MBA2882678.1"/>
    <property type="molecule type" value="Genomic_DNA"/>
</dbReference>
<comment type="similarity">
    <text evidence="3">Belongs to the CheD family.</text>
</comment>
<comment type="catalytic activity">
    <reaction evidence="3">
        <text>L-glutaminyl-[protein] + H2O = L-glutamyl-[protein] + NH4(+)</text>
        <dbReference type="Rhea" id="RHEA:16441"/>
        <dbReference type="Rhea" id="RHEA-COMP:10207"/>
        <dbReference type="Rhea" id="RHEA-COMP:10208"/>
        <dbReference type="ChEBI" id="CHEBI:15377"/>
        <dbReference type="ChEBI" id="CHEBI:28938"/>
        <dbReference type="ChEBI" id="CHEBI:29973"/>
        <dbReference type="ChEBI" id="CHEBI:30011"/>
        <dbReference type="EC" id="3.5.1.44"/>
    </reaction>
</comment>
<dbReference type="EC" id="3.5.1.44" evidence="3"/>
<keyword evidence="5" id="KW-1185">Reference proteome</keyword>
<protein>
    <recommendedName>
        <fullName evidence="3">Probable chemoreceptor glutamine deamidase CheD</fullName>
        <ecNumber evidence="3">3.5.1.44</ecNumber>
    </recommendedName>
</protein>
<dbReference type="InterPro" id="IPR005659">
    <property type="entry name" value="Chemorcpt_Glu_NH3ase_CheD"/>
</dbReference>
<dbReference type="AlphaFoldDB" id="A0A7W0HLV2"/>
<dbReference type="Gene3D" id="3.30.1330.200">
    <property type="match status" value="1"/>
</dbReference>
<sequence>MAQIVVDIADMRISKNPGDTLITYSLGSCVGVAIYDPVIGLGGMIHCMLPLSKVDREKAQVRPYMFVDTGMQQMLTRLYEGGLRKARAVIHVAGGSQVLDSQGVFKIGERNFTVLRKILWKNGLLMETQEVGGNRSRTISLDIGTGRFTIKSGGRITHYDLP</sequence>
<evidence type="ECO:0000256" key="1">
    <source>
        <dbReference type="ARBA" id="ARBA00022500"/>
    </source>
</evidence>
<keyword evidence="1 3" id="KW-0145">Chemotaxis</keyword>
<evidence type="ECO:0000256" key="2">
    <source>
        <dbReference type="ARBA" id="ARBA00022801"/>
    </source>
</evidence>
<dbReference type="InterPro" id="IPR011324">
    <property type="entry name" value="Cytotoxic_necrot_fac-like_cat"/>
</dbReference>
<dbReference type="Pfam" id="PF03975">
    <property type="entry name" value="CheD"/>
    <property type="match status" value="1"/>
</dbReference>
<dbReference type="GO" id="GO:0006935">
    <property type="term" value="P:chemotaxis"/>
    <property type="evidence" value="ECO:0007669"/>
    <property type="project" value="UniProtKB-UniRule"/>
</dbReference>
<dbReference type="RefSeq" id="WP_181552308.1">
    <property type="nucleotide sequence ID" value="NZ_JACDUS010000011.1"/>
</dbReference>
<dbReference type="SUPFAM" id="SSF64438">
    <property type="entry name" value="CNF1/YfiH-like putative cysteine hydrolases"/>
    <property type="match status" value="1"/>
</dbReference>
<name>A0A7W0HLV2_9BACT</name>
<gene>
    <name evidence="3" type="primary">cheD</name>
    <name evidence="4" type="ORF">HNR65_003032</name>
</gene>
<evidence type="ECO:0000313" key="5">
    <source>
        <dbReference type="Proteomes" id="UP000525298"/>
    </source>
</evidence>
<organism evidence="4 5">
    <name type="scientific">Desulfosalsimonas propionicica</name>
    <dbReference type="NCBI Taxonomy" id="332175"/>
    <lineage>
        <taxon>Bacteria</taxon>
        <taxon>Pseudomonadati</taxon>
        <taxon>Thermodesulfobacteriota</taxon>
        <taxon>Desulfobacteria</taxon>
        <taxon>Desulfobacterales</taxon>
        <taxon>Desulfosalsimonadaceae</taxon>
        <taxon>Desulfosalsimonas</taxon>
    </lineage>
</organism>
<evidence type="ECO:0000256" key="3">
    <source>
        <dbReference type="HAMAP-Rule" id="MF_01440"/>
    </source>
</evidence>
<dbReference type="PANTHER" id="PTHR35147">
    <property type="entry name" value="CHEMORECEPTOR GLUTAMINE DEAMIDASE CHED-RELATED"/>
    <property type="match status" value="1"/>
</dbReference>
<accession>A0A7W0HLV2</accession>
<dbReference type="CDD" id="cd16352">
    <property type="entry name" value="CheD"/>
    <property type="match status" value="1"/>
</dbReference>
<dbReference type="GO" id="GO:0050568">
    <property type="term" value="F:protein-glutamine glutaminase activity"/>
    <property type="evidence" value="ECO:0007669"/>
    <property type="project" value="UniProtKB-UniRule"/>
</dbReference>
<comment type="caution">
    <text evidence="4">The sequence shown here is derived from an EMBL/GenBank/DDBJ whole genome shotgun (WGS) entry which is preliminary data.</text>
</comment>
<evidence type="ECO:0000313" key="4">
    <source>
        <dbReference type="EMBL" id="MBA2882678.1"/>
    </source>
</evidence>